<dbReference type="PANTHER" id="PTHR30514">
    <property type="entry name" value="GLUCOKINASE"/>
    <property type="match status" value="1"/>
</dbReference>
<dbReference type="OrthoDB" id="1648815at2"/>
<dbReference type="InterPro" id="IPR036388">
    <property type="entry name" value="WH-like_DNA-bd_sf"/>
</dbReference>
<dbReference type="GO" id="GO:0097367">
    <property type="term" value="F:carbohydrate derivative binding"/>
    <property type="evidence" value="ECO:0007669"/>
    <property type="project" value="InterPro"/>
</dbReference>
<dbReference type="InterPro" id="IPR047640">
    <property type="entry name" value="RpiR-like"/>
</dbReference>
<proteinExistence type="predicted"/>
<feature type="domain" description="HTH rpiR-type" evidence="1">
    <location>
        <begin position="5"/>
        <end position="81"/>
    </location>
</feature>
<name>W6A9R9_9MOLU</name>
<dbReference type="PANTHER" id="PTHR30514:SF10">
    <property type="entry name" value="MURR_RPIR FAMILY TRANSCRIPTIONAL REGULATOR"/>
    <property type="match status" value="1"/>
</dbReference>
<gene>
    <name evidence="2" type="ORF">SSABA_v1c03580</name>
</gene>
<dbReference type="InterPro" id="IPR000281">
    <property type="entry name" value="HTH_RpiR"/>
</dbReference>
<dbReference type="STRING" id="1276257.SSABA_v1c03580"/>
<dbReference type="PROSITE" id="PS51071">
    <property type="entry name" value="HTH_RPIR"/>
    <property type="match status" value="1"/>
</dbReference>
<sequence>MKNENFLLKMKEISNNNFKSIDYVIYKFILDNSNLVADFTLDNFCKACFVSKPSLIKFCQKIGLSGFSELKFLIKNNLNLKSVLNSELTVTKEFLNSNKFKNKYCDLSIFYTKEIVNNFNNQSLLTNELVEKIISKDVVYIFCANLAYYASKNFLQRIRFLNKNIILENDINLIESYVSGMSLNAVIIVISLSGMNPHILQIVNWIDSKNYTFALTGCIGQISSKVNNYFLIPQIENDLWDNYSLRSNFVVQFFDLLYVELFNFKK</sequence>
<evidence type="ECO:0000313" key="2">
    <source>
        <dbReference type="EMBL" id="AHI53767.1"/>
    </source>
</evidence>
<dbReference type="Gene3D" id="1.10.10.10">
    <property type="entry name" value="Winged helix-like DNA-binding domain superfamily/Winged helix DNA-binding domain"/>
    <property type="match status" value="1"/>
</dbReference>
<dbReference type="InterPro" id="IPR046348">
    <property type="entry name" value="SIS_dom_sf"/>
</dbReference>
<dbReference type="RefSeq" id="WP_025250903.1">
    <property type="nucleotide sequence ID" value="NZ_CP006934.1"/>
</dbReference>
<dbReference type="Pfam" id="PF01418">
    <property type="entry name" value="HTH_6"/>
    <property type="match status" value="1"/>
</dbReference>
<dbReference type="HOGENOM" id="CLU_1014986_0_0_14"/>
<dbReference type="Gene3D" id="3.40.50.10490">
    <property type="entry name" value="Glucose-6-phosphate isomerase like protein, domain 1"/>
    <property type="match status" value="1"/>
</dbReference>
<dbReference type="EMBL" id="CP006934">
    <property type="protein sequence ID" value="AHI53767.1"/>
    <property type="molecule type" value="Genomic_DNA"/>
</dbReference>
<dbReference type="GO" id="GO:1901135">
    <property type="term" value="P:carbohydrate derivative metabolic process"/>
    <property type="evidence" value="ECO:0007669"/>
    <property type="project" value="InterPro"/>
</dbReference>
<dbReference type="InterPro" id="IPR009057">
    <property type="entry name" value="Homeodomain-like_sf"/>
</dbReference>
<evidence type="ECO:0000259" key="1">
    <source>
        <dbReference type="PROSITE" id="PS51071"/>
    </source>
</evidence>
<dbReference type="Proteomes" id="UP000019265">
    <property type="component" value="Chromosome"/>
</dbReference>
<accession>W6A9R9</accession>
<reference evidence="2 3" key="1">
    <citation type="journal article" date="2014" name="Genome Biol. Evol.">
        <title>Molecular evolution of the substrate utilization strategies and putative virulence factors in mosquito-associated Spiroplasma species.</title>
        <authorList>
            <person name="Chang T.H."/>
            <person name="Lo W.S."/>
            <person name="Ku C."/>
            <person name="Chen L.L."/>
            <person name="Kuo C.H."/>
        </authorList>
    </citation>
    <scope>NUCLEOTIDE SEQUENCE [LARGE SCALE GENOMIC DNA]</scope>
    <source>
        <strain evidence="2">Ar-1343</strain>
    </source>
</reference>
<dbReference type="AlphaFoldDB" id="W6A9R9"/>
<dbReference type="GO" id="GO:0003677">
    <property type="term" value="F:DNA binding"/>
    <property type="evidence" value="ECO:0007669"/>
    <property type="project" value="InterPro"/>
</dbReference>
<protein>
    <submittedName>
        <fullName evidence="2">RpiR family transcriptional regulator</fullName>
    </submittedName>
</protein>
<dbReference type="SUPFAM" id="SSF53697">
    <property type="entry name" value="SIS domain"/>
    <property type="match status" value="1"/>
</dbReference>
<evidence type="ECO:0000313" key="3">
    <source>
        <dbReference type="Proteomes" id="UP000019265"/>
    </source>
</evidence>
<dbReference type="PATRIC" id="fig|1276257.3.peg.366"/>
<keyword evidence="3" id="KW-1185">Reference proteome</keyword>
<organism evidence="2 3">
    <name type="scientific">Spiroplasma sabaudiense Ar-1343</name>
    <dbReference type="NCBI Taxonomy" id="1276257"/>
    <lineage>
        <taxon>Bacteria</taxon>
        <taxon>Bacillati</taxon>
        <taxon>Mycoplasmatota</taxon>
        <taxon>Mollicutes</taxon>
        <taxon>Entomoplasmatales</taxon>
        <taxon>Spiroplasmataceae</taxon>
        <taxon>Spiroplasma</taxon>
    </lineage>
</organism>
<dbReference type="KEGG" id="ssab:SSABA_v1c03580"/>
<dbReference type="GO" id="GO:0003700">
    <property type="term" value="F:DNA-binding transcription factor activity"/>
    <property type="evidence" value="ECO:0007669"/>
    <property type="project" value="InterPro"/>
</dbReference>
<dbReference type="SUPFAM" id="SSF46689">
    <property type="entry name" value="Homeodomain-like"/>
    <property type="match status" value="1"/>
</dbReference>